<feature type="region of interest" description="Disordered" evidence="1">
    <location>
        <begin position="38"/>
        <end position="60"/>
    </location>
</feature>
<dbReference type="AlphaFoldDB" id="A0A2L2T159"/>
<name>A0A2L2T159_9HYPO</name>
<dbReference type="EMBL" id="LN649230">
    <property type="protein sequence ID" value="CEI61143.1"/>
    <property type="molecule type" value="Genomic_DNA"/>
</dbReference>
<sequence>MTYSKKALLLFYLDGESVRSVILDGVLGFGVLAASKIHQSKGAGRDSSWSLTEAGNQQVK</sequence>
<proteinExistence type="predicted"/>
<organism evidence="2 3">
    <name type="scientific">Fusarium venenatum</name>
    <dbReference type="NCBI Taxonomy" id="56646"/>
    <lineage>
        <taxon>Eukaryota</taxon>
        <taxon>Fungi</taxon>
        <taxon>Dikarya</taxon>
        <taxon>Ascomycota</taxon>
        <taxon>Pezizomycotina</taxon>
        <taxon>Sordariomycetes</taxon>
        <taxon>Hypocreomycetidae</taxon>
        <taxon>Hypocreales</taxon>
        <taxon>Nectriaceae</taxon>
        <taxon>Fusarium</taxon>
    </lineage>
</organism>
<dbReference type="Proteomes" id="UP000245910">
    <property type="component" value="Chromosome II"/>
</dbReference>
<evidence type="ECO:0000313" key="2">
    <source>
        <dbReference type="EMBL" id="CEI61143.1"/>
    </source>
</evidence>
<reference evidence="3" key="1">
    <citation type="submission" date="2014-10" db="EMBL/GenBank/DDBJ databases">
        <authorList>
            <person name="King R."/>
        </authorList>
    </citation>
    <scope>NUCLEOTIDE SEQUENCE [LARGE SCALE GENOMIC DNA]</scope>
    <source>
        <strain evidence="3">A3/5</strain>
    </source>
</reference>
<protein>
    <submittedName>
        <fullName evidence="2">Uncharacterized protein</fullName>
    </submittedName>
</protein>
<keyword evidence="3" id="KW-1185">Reference proteome</keyword>
<accession>A0A2L2T159</accession>
<evidence type="ECO:0000256" key="1">
    <source>
        <dbReference type="SAM" id="MobiDB-lite"/>
    </source>
</evidence>
<evidence type="ECO:0000313" key="3">
    <source>
        <dbReference type="Proteomes" id="UP000245910"/>
    </source>
</evidence>
<feature type="compositionally biased region" description="Polar residues" evidence="1">
    <location>
        <begin position="47"/>
        <end position="60"/>
    </location>
</feature>